<dbReference type="InterPro" id="IPR005672">
    <property type="entry name" value="Phosphate_PstA"/>
</dbReference>
<dbReference type="GO" id="GO:0035435">
    <property type="term" value="P:phosphate ion transmembrane transport"/>
    <property type="evidence" value="ECO:0007669"/>
    <property type="project" value="InterPro"/>
</dbReference>
<comment type="similarity">
    <text evidence="2">Belongs to the binding-protein-dependent transport system permease family. CysTW subfamily.</text>
</comment>
<feature type="transmembrane region" description="Helical" evidence="8">
    <location>
        <begin position="178"/>
        <end position="199"/>
    </location>
</feature>
<dbReference type="AlphaFoldDB" id="A0AA35S1Z3"/>
<proteinExistence type="inferred from homology"/>
<dbReference type="InterPro" id="IPR035906">
    <property type="entry name" value="MetI-like_sf"/>
</dbReference>
<dbReference type="PANTHER" id="PTHR43470:SF5">
    <property type="entry name" value="PHOSPHATE TRANSPORT SYSTEM PERMEASE PROTEIN PSTA"/>
    <property type="match status" value="1"/>
</dbReference>
<gene>
    <name evidence="10" type="ORF">GBAR_LOCUS12591</name>
</gene>
<evidence type="ECO:0000256" key="8">
    <source>
        <dbReference type="SAM" id="Phobius"/>
    </source>
</evidence>
<keyword evidence="4" id="KW-1003">Cell membrane</keyword>
<dbReference type="GO" id="GO:0005315">
    <property type="term" value="F:phosphate transmembrane transporter activity"/>
    <property type="evidence" value="ECO:0007669"/>
    <property type="project" value="InterPro"/>
</dbReference>
<feature type="transmembrane region" description="Helical" evidence="8">
    <location>
        <begin position="250"/>
        <end position="272"/>
    </location>
</feature>
<comment type="caution">
    <text evidence="10">The sequence shown here is derived from an EMBL/GenBank/DDBJ whole genome shotgun (WGS) entry which is preliminary data.</text>
</comment>
<dbReference type="NCBIfam" id="TIGR00974">
    <property type="entry name" value="3a0107s02c"/>
    <property type="match status" value="1"/>
</dbReference>
<sequence>MDRRRLEEKIFHGLCLLAILIGMAMLAVLLINILSDGIQRVNWSFLTSFPSRHPEEAGIKAALFGSIFVVGLAGILAFTFGVGAAIYLEEYAAHNWFARIIQVNIANLAGVPSIVYGILGLEIFVRFLEMGKSVLAGSLTLALLVLPIVIIASEEAIRAVPPSIREGGYALGATRWQAIWRLVLPQAFPGILTGVILAVSRAVGETAPLIVMGALTFVPFTPDGPMSRFTVLPIQIFNWVSRPQEGFHEAAAAGIIVLLVVLLSMNALAVLLRNRFQKRLEG</sequence>
<keyword evidence="6 8" id="KW-1133">Transmembrane helix</keyword>
<evidence type="ECO:0000313" key="10">
    <source>
        <dbReference type="EMBL" id="CAI8021168.1"/>
    </source>
</evidence>
<keyword evidence="3" id="KW-0813">Transport</keyword>
<dbReference type="Pfam" id="PF00528">
    <property type="entry name" value="BPD_transp_1"/>
    <property type="match status" value="1"/>
</dbReference>
<reference evidence="10" key="1">
    <citation type="submission" date="2023-03" db="EMBL/GenBank/DDBJ databases">
        <authorList>
            <person name="Steffen K."/>
            <person name="Cardenas P."/>
        </authorList>
    </citation>
    <scope>NUCLEOTIDE SEQUENCE</scope>
</reference>
<protein>
    <submittedName>
        <fullName evidence="10">Probable ABC transporter permease protein YqgI</fullName>
    </submittedName>
</protein>
<dbReference type="PANTHER" id="PTHR43470">
    <property type="entry name" value="PHOSPHATE TRANSPORT SYSTEM PERMEASE PROTEIN PSTA-RELATED"/>
    <property type="match status" value="1"/>
</dbReference>
<feature type="transmembrane region" description="Helical" evidence="8">
    <location>
        <begin position="61"/>
        <end position="88"/>
    </location>
</feature>
<organism evidence="10 11">
    <name type="scientific">Geodia barretti</name>
    <name type="common">Barrett's horny sponge</name>
    <dbReference type="NCBI Taxonomy" id="519541"/>
    <lineage>
        <taxon>Eukaryota</taxon>
        <taxon>Metazoa</taxon>
        <taxon>Porifera</taxon>
        <taxon>Demospongiae</taxon>
        <taxon>Heteroscleromorpha</taxon>
        <taxon>Tetractinellida</taxon>
        <taxon>Astrophorina</taxon>
        <taxon>Geodiidae</taxon>
        <taxon>Geodia</taxon>
    </lineage>
</organism>
<feature type="transmembrane region" description="Helical" evidence="8">
    <location>
        <begin position="108"/>
        <end position="128"/>
    </location>
</feature>
<feature type="transmembrane region" description="Helical" evidence="8">
    <location>
        <begin position="134"/>
        <end position="157"/>
    </location>
</feature>
<dbReference type="InterPro" id="IPR024573">
    <property type="entry name" value="DUF3333"/>
</dbReference>
<dbReference type="GO" id="GO:0005886">
    <property type="term" value="C:plasma membrane"/>
    <property type="evidence" value="ECO:0007669"/>
    <property type="project" value="UniProtKB-SubCell"/>
</dbReference>
<dbReference type="CDD" id="cd06261">
    <property type="entry name" value="TM_PBP2"/>
    <property type="match status" value="1"/>
</dbReference>
<dbReference type="SUPFAM" id="SSF161098">
    <property type="entry name" value="MetI-like"/>
    <property type="match status" value="1"/>
</dbReference>
<comment type="subcellular location">
    <subcellularLocation>
        <location evidence="1">Cell membrane</location>
        <topology evidence="1">Multi-pass membrane protein</topology>
    </subcellularLocation>
</comment>
<feature type="domain" description="ABC transmembrane type-1" evidence="9">
    <location>
        <begin position="63"/>
        <end position="269"/>
    </location>
</feature>
<evidence type="ECO:0000256" key="5">
    <source>
        <dbReference type="ARBA" id="ARBA00022692"/>
    </source>
</evidence>
<evidence type="ECO:0000259" key="9">
    <source>
        <dbReference type="PROSITE" id="PS50928"/>
    </source>
</evidence>
<feature type="transmembrane region" description="Helical" evidence="8">
    <location>
        <begin position="12"/>
        <end position="34"/>
    </location>
</feature>
<keyword evidence="7 8" id="KW-0472">Membrane</keyword>
<dbReference type="Pfam" id="PF11812">
    <property type="entry name" value="DUF3333"/>
    <property type="match status" value="1"/>
</dbReference>
<keyword evidence="5 8" id="KW-0812">Transmembrane</keyword>
<evidence type="ECO:0000256" key="6">
    <source>
        <dbReference type="ARBA" id="ARBA00022989"/>
    </source>
</evidence>
<dbReference type="Proteomes" id="UP001174909">
    <property type="component" value="Unassembled WGS sequence"/>
</dbReference>
<dbReference type="InterPro" id="IPR000515">
    <property type="entry name" value="MetI-like"/>
</dbReference>
<evidence type="ECO:0000313" key="11">
    <source>
        <dbReference type="Proteomes" id="UP001174909"/>
    </source>
</evidence>
<evidence type="ECO:0000256" key="3">
    <source>
        <dbReference type="ARBA" id="ARBA00022448"/>
    </source>
</evidence>
<accession>A0AA35S1Z3</accession>
<evidence type="ECO:0000256" key="2">
    <source>
        <dbReference type="ARBA" id="ARBA00007069"/>
    </source>
</evidence>
<dbReference type="EMBL" id="CASHTH010001874">
    <property type="protein sequence ID" value="CAI8021168.1"/>
    <property type="molecule type" value="Genomic_DNA"/>
</dbReference>
<evidence type="ECO:0000256" key="1">
    <source>
        <dbReference type="ARBA" id="ARBA00004651"/>
    </source>
</evidence>
<dbReference type="PROSITE" id="PS50928">
    <property type="entry name" value="ABC_TM1"/>
    <property type="match status" value="1"/>
</dbReference>
<name>A0AA35S1Z3_GEOBA</name>
<keyword evidence="11" id="KW-1185">Reference proteome</keyword>
<evidence type="ECO:0000256" key="7">
    <source>
        <dbReference type="ARBA" id="ARBA00023136"/>
    </source>
</evidence>
<dbReference type="Gene3D" id="1.10.3720.10">
    <property type="entry name" value="MetI-like"/>
    <property type="match status" value="1"/>
</dbReference>
<evidence type="ECO:0000256" key="4">
    <source>
        <dbReference type="ARBA" id="ARBA00022475"/>
    </source>
</evidence>